<evidence type="ECO:0000313" key="4">
    <source>
        <dbReference type="Proteomes" id="UP000039324"/>
    </source>
</evidence>
<reference evidence="3 5" key="2">
    <citation type="submission" date="2018-03" db="EMBL/GenBank/DDBJ databases">
        <authorList>
            <person name="Fogelqvist J."/>
        </authorList>
    </citation>
    <scope>NUCLEOTIDE SEQUENCE [LARGE SCALE GENOMIC DNA]</scope>
</reference>
<evidence type="ECO:0000313" key="3">
    <source>
        <dbReference type="EMBL" id="SPQ97427.1"/>
    </source>
</evidence>
<evidence type="ECO:0000256" key="1">
    <source>
        <dbReference type="SAM" id="MobiDB-lite"/>
    </source>
</evidence>
<reference evidence="2 4" key="1">
    <citation type="submission" date="2015-02" db="EMBL/GenBank/DDBJ databases">
        <authorList>
            <person name="Chooi Y.-H."/>
        </authorList>
    </citation>
    <scope>NUCLEOTIDE SEQUENCE [LARGE SCALE GENOMIC DNA]</scope>
    <source>
        <strain evidence="2">E3</strain>
    </source>
</reference>
<feature type="compositionally biased region" description="Basic and acidic residues" evidence="1">
    <location>
        <begin position="107"/>
        <end position="118"/>
    </location>
</feature>
<feature type="compositionally biased region" description="Acidic residues" evidence="1">
    <location>
        <begin position="119"/>
        <end position="134"/>
    </location>
</feature>
<evidence type="ECO:0000313" key="5">
    <source>
        <dbReference type="Proteomes" id="UP000290189"/>
    </source>
</evidence>
<gene>
    <name evidence="2" type="ORF">PBRA_001329</name>
    <name evidence="3" type="ORF">PLBR_LOCUS4642</name>
</gene>
<geneLocation type="mitochondrion" evidence="3"/>
<dbReference type="EMBL" id="CDSF01000090">
    <property type="protein sequence ID" value="CEO99423.1"/>
    <property type="molecule type" value="Genomic_DNA"/>
</dbReference>
<dbReference type="Proteomes" id="UP000039324">
    <property type="component" value="Unassembled WGS sequence"/>
</dbReference>
<protein>
    <submittedName>
        <fullName evidence="2">Uncharacterized protein</fullName>
    </submittedName>
</protein>
<dbReference type="EMBL" id="OVEO01000007">
    <property type="protein sequence ID" value="SPQ97427.1"/>
    <property type="molecule type" value="Genomic_DNA"/>
</dbReference>
<name>A0A0G4IVP8_PLABS</name>
<evidence type="ECO:0000313" key="2">
    <source>
        <dbReference type="EMBL" id="CEO99423.1"/>
    </source>
</evidence>
<dbReference type="Proteomes" id="UP000290189">
    <property type="component" value="Unassembled WGS sequence"/>
</dbReference>
<accession>A0A0G4IVP8</accession>
<dbReference type="AlphaFoldDB" id="A0A0G4IVP8"/>
<keyword evidence="4" id="KW-1185">Reference proteome</keyword>
<keyword evidence="3" id="KW-0496">Mitochondrion</keyword>
<proteinExistence type="predicted"/>
<feature type="compositionally biased region" description="Acidic residues" evidence="1">
    <location>
        <begin position="142"/>
        <end position="181"/>
    </location>
</feature>
<sequence length="181" mass="20050">MAPRTPAVADEAVIVSQRSLATLQSRLQQFVHNLNTATESGTFLQSVDAIQEIVRDITTCASMQQTELSSLLATLNRNRAAQLETLSRALVDHRGQQEREAFIKEGEEGAAPVDRRQEEDDAMVESVPDDDNDCTSETGVDCVDDSDQDEDVAFSDDLYDDDDDDVDIDDDDDDDDDDVFE</sequence>
<organism evidence="2 4">
    <name type="scientific">Plasmodiophora brassicae</name>
    <name type="common">Clubroot disease agent</name>
    <dbReference type="NCBI Taxonomy" id="37360"/>
    <lineage>
        <taxon>Eukaryota</taxon>
        <taxon>Sar</taxon>
        <taxon>Rhizaria</taxon>
        <taxon>Endomyxa</taxon>
        <taxon>Phytomyxea</taxon>
        <taxon>Plasmodiophorida</taxon>
        <taxon>Plasmodiophoridae</taxon>
        <taxon>Plasmodiophora</taxon>
    </lineage>
</organism>
<feature type="region of interest" description="Disordered" evidence="1">
    <location>
        <begin position="107"/>
        <end position="181"/>
    </location>
</feature>